<dbReference type="SUPFAM" id="SSF55785">
    <property type="entry name" value="PYP-like sensor domain (PAS domain)"/>
    <property type="match status" value="2"/>
</dbReference>
<dbReference type="InterPro" id="IPR000700">
    <property type="entry name" value="PAS-assoc_C"/>
</dbReference>
<dbReference type="InterPro" id="IPR013767">
    <property type="entry name" value="PAS_fold"/>
</dbReference>
<feature type="coiled-coil region" evidence="1">
    <location>
        <begin position="10"/>
        <end position="68"/>
    </location>
</feature>
<feature type="domain" description="GGDEF" evidence="5">
    <location>
        <begin position="342"/>
        <end position="479"/>
    </location>
</feature>
<evidence type="ECO:0000256" key="1">
    <source>
        <dbReference type="SAM" id="Coils"/>
    </source>
</evidence>
<dbReference type="Pfam" id="PF00989">
    <property type="entry name" value="PAS"/>
    <property type="match status" value="1"/>
</dbReference>
<dbReference type="Pfam" id="PF00990">
    <property type="entry name" value="GGDEF"/>
    <property type="match status" value="1"/>
</dbReference>
<keyword evidence="1" id="KW-0175">Coiled coil</keyword>
<dbReference type="OrthoDB" id="7053140at2"/>
<accession>A0A1V3A1F1</accession>
<dbReference type="PROSITE" id="PS50883">
    <property type="entry name" value="EAL"/>
    <property type="match status" value="1"/>
</dbReference>
<evidence type="ECO:0000259" key="4">
    <source>
        <dbReference type="PROSITE" id="PS50883"/>
    </source>
</evidence>
<dbReference type="NCBIfam" id="TIGR00254">
    <property type="entry name" value="GGDEF"/>
    <property type="match status" value="1"/>
</dbReference>
<dbReference type="GO" id="GO:0006355">
    <property type="term" value="P:regulation of DNA-templated transcription"/>
    <property type="evidence" value="ECO:0007669"/>
    <property type="project" value="InterPro"/>
</dbReference>
<feature type="domain" description="EAL" evidence="4">
    <location>
        <begin position="488"/>
        <end position="740"/>
    </location>
</feature>
<dbReference type="SMART" id="SM00086">
    <property type="entry name" value="PAC"/>
    <property type="match status" value="1"/>
</dbReference>
<dbReference type="SMART" id="SM00091">
    <property type="entry name" value="PAS"/>
    <property type="match status" value="2"/>
</dbReference>
<dbReference type="Gene3D" id="3.30.70.270">
    <property type="match status" value="1"/>
</dbReference>
<dbReference type="CDD" id="cd00130">
    <property type="entry name" value="PAS"/>
    <property type="match status" value="2"/>
</dbReference>
<dbReference type="PANTHER" id="PTHR44757">
    <property type="entry name" value="DIGUANYLATE CYCLASE DGCP"/>
    <property type="match status" value="1"/>
</dbReference>
<comment type="caution">
    <text evidence="6">The sequence shown here is derived from an EMBL/GenBank/DDBJ whole genome shotgun (WGS) entry which is preliminary data.</text>
</comment>
<dbReference type="EMBL" id="MUZR01000006">
    <property type="protein sequence ID" value="OOC11161.1"/>
    <property type="molecule type" value="Genomic_DNA"/>
</dbReference>
<sequence>MTQEQQPQEEPALREALEQARERIRELEASREDARQTLEELQLHQEELRTQNEELRQTQQALAQASQRYQDLFDFAPVAFFVLDASGETLEVNRTATRMLGLPRSHLLQQPLRRFLDTGSREPFHQLLAAAGHGAPPDDFELVLNTPEQAELHVHASLSPDHDPEGLRFRLAMVDVTARKRAEQHQRLAATVFEESNEGIIVTDARARIQRVNRAFTIVTGYQEDEVVGRTPGLLSSGRHDRSFYEHMWNRLQEEGHWMGEVWNRRKNGEIYPEWLKINAVTDRDGNVRHYLGIFSDIGDHGQTGQDVERFAFYDALTGLPNRTLLHERLKHGLMRSKRDGKMVGVFYLDLDGFKTLNDTKGHQAGDLLLQQAAERLKQVVRPSDTVARLGGDEFTVVLCELEDEETAMQTARRVAGDILGALRRPFHIHGHEIISGGSIGIALFPRDGSTCSELAKHADIAMYQAKEDGGQKYAFFAPEMNHQLERRVSLENQLRHALGRNELSLAFQPVVDARQGRVAGVEALMRWDGFDGSISPLEFIPILENLGLGAEVARWTLEQACNALRDWTFPGAEELWLAVNFSPRQLHGLTAGDLHDTFAKTGVEPSRVVVEATEDHFRDDASSVISTLHDLRSLGVRVALDDFGTGHSSLGRLRHMPIDIIKLDRSFVRGLPEDTCDLAIVNTVMTMARHLDMHFLAEGVETCEQLGLLRDQGCDLIQGYVYIPPLPASDCARWCEEFHRDGPSSPSQCGDPT</sequence>
<organism evidence="6 7">
    <name type="scientific">Thioalkalivibrio halophilus</name>
    <dbReference type="NCBI Taxonomy" id="252474"/>
    <lineage>
        <taxon>Bacteria</taxon>
        <taxon>Pseudomonadati</taxon>
        <taxon>Pseudomonadota</taxon>
        <taxon>Gammaproteobacteria</taxon>
        <taxon>Chromatiales</taxon>
        <taxon>Ectothiorhodospiraceae</taxon>
        <taxon>Thioalkalivibrio</taxon>
    </lineage>
</organism>
<dbReference type="Pfam" id="PF08448">
    <property type="entry name" value="PAS_4"/>
    <property type="match status" value="1"/>
</dbReference>
<feature type="domain" description="PAS" evidence="2">
    <location>
        <begin position="65"/>
        <end position="135"/>
    </location>
</feature>
<feature type="domain" description="PAS" evidence="2">
    <location>
        <begin position="185"/>
        <end position="231"/>
    </location>
</feature>
<gene>
    <name evidence="6" type="ORF">B1A74_01865</name>
</gene>
<evidence type="ECO:0000259" key="5">
    <source>
        <dbReference type="PROSITE" id="PS50887"/>
    </source>
</evidence>
<evidence type="ECO:0008006" key="8">
    <source>
        <dbReference type="Google" id="ProtNLM"/>
    </source>
</evidence>
<dbReference type="InterPro" id="IPR029787">
    <property type="entry name" value="Nucleotide_cyclase"/>
</dbReference>
<dbReference type="RefSeq" id="WP_077243606.1">
    <property type="nucleotide sequence ID" value="NZ_MUZR01000006.1"/>
</dbReference>
<dbReference type="STRING" id="252474.B1A74_01865"/>
<dbReference type="CDD" id="cd01949">
    <property type="entry name" value="GGDEF"/>
    <property type="match status" value="1"/>
</dbReference>
<evidence type="ECO:0000313" key="6">
    <source>
        <dbReference type="EMBL" id="OOC11161.1"/>
    </source>
</evidence>
<dbReference type="Gene3D" id="3.30.450.20">
    <property type="entry name" value="PAS domain"/>
    <property type="match status" value="2"/>
</dbReference>
<evidence type="ECO:0000313" key="7">
    <source>
        <dbReference type="Proteomes" id="UP000189177"/>
    </source>
</evidence>
<dbReference type="PROSITE" id="PS50887">
    <property type="entry name" value="GGDEF"/>
    <property type="match status" value="1"/>
</dbReference>
<dbReference type="InterPro" id="IPR013656">
    <property type="entry name" value="PAS_4"/>
</dbReference>
<dbReference type="Gene3D" id="3.20.20.450">
    <property type="entry name" value="EAL domain"/>
    <property type="match status" value="1"/>
</dbReference>
<dbReference type="Pfam" id="PF00563">
    <property type="entry name" value="EAL"/>
    <property type="match status" value="1"/>
</dbReference>
<keyword evidence="7" id="KW-1185">Reference proteome</keyword>
<reference evidence="6 7" key="1">
    <citation type="submission" date="2017-02" db="EMBL/GenBank/DDBJ databases">
        <title>Genomic diversity within the haloalkaliphilic genus Thioalkalivibrio.</title>
        <authorList>
            <person name="Ahn A.-C."/>
            <person name="Meier-Kolthoff J."/>
            <person name="Overmars L."/>
            <person name="Richter M."/>
            <person name="Woyke T."/>
            <person name="Sorokin D.Y."/>
            <person name="Muyzer G."/>
        </authorList>
    </citation>
    <scope>NUCLEOTIDE SEQUENCE [LARGE SCALE GENOMIC DNA]</scope>
    <source>
        <strain evidence="6 7">HL17</strain>
    </source>
</reference>
<dbReference type="PROSITE" id="PS50113">
    <property type="entry name" value="PAC"/>
    <property type="match status" value="1"/>
</dbReference>
<evidence type="ECO:0000259" key="3">
    <source>
        <dbReference type="PROSITE" id="PS50113"/>
    </source>
</evidence>
<dbReference type="PROSITE" id="PS50112">
    <property type="entry name" value="PAS"/>
    <property type="match status" value="2"/>
</dbReference>
<dbReference type="InterPro" id="IPR052155">
    <property type="entry name" value="Biofilm_reg_signaling"/>
</dbReference>
<protein>
    <recommendedName>
        <fullName evidence="8">GGDEF domain-containing protein</fullName>
    </recommendedName>
</protein>
<feature type="domain" description="PAC" evidence="3">
    <location>
        <begin position="258"/>
        <end position="310"/>
    </location>
</feature>
<proteinExistence type="predicted"/>
<dbReference type="SUPFAM" id="SSF55073">
    <property type="entry name" value="Nucleotide cyclase"/>
    <property type="match status" value="1"/>
</dbReference>
<dbReference type="SUPFAM" id="SSF141868">
    <property type="entry name" value="EAL domain-like"/>
    <property type="match status" value="1"/>
</dbReference>
<dbReference type="InterPro" id="IPR001610">
    <property type="entry name" value="PAC"/>
</dbReference>
<evidence type="ECO:0000259" key="2">
    <source>
        <dbReference type="PROSITE" id="PS50112"/>
    </source>
</evidence>
<dbReference type="InterPro" id="IPR000160">
    <property type="entry name" value="GGDEF_dom"/>
</dbReference>
<dbReference type="InterPro" id="IPR043128">
    <property type="entry name" value="Rev_trsase/Diguanyl_cyclase"/>
</dbReference>
<name>A0A1V3A1F1_9GAMM</name>
<dbReference type="SMART" id="SM00267">
    <property type="entry name" value="GGDEF"/>
    <property type="match status" value="1"/>
</dbReference>
<dbReference type="InterPro" id="IPR035965">
    <property type="entry name" value="PAS-like_dom_sf"/>
</dbReference>
<dbReference type="InterPro" id="IPR035919">
    <property type="entry name" value="EAL_sf"/>
</dbReference>
<dbReference type="InterPro" id="IPR000014">
    <property type="entry name" value="PAS"/>
</dbReference>
<dbReference type="PANTHER" id="PTHR44757:SF2">
    <property type="entry name" value="BIOFILM ARCHITECTURE MAINTENANCE PROTEIN MBAA"/>
    <property type="match status" value="1"/>
</dbReference>
<dbReference type="Proteomes" id="UP000189177">
    <property type="component" value="Unassembled WGS sequence"/>
</dbReference>
<dbReference type="SMART" id="SM00052">
    <property type="entry name" value="EAL"/>
    <property type="match status" value="1"/>
</dbReference>
<dbReference type="InterPro" id="IPR001633">
    <property type="entry name" value="EAL_dom"/>
</dbReference>
<dbReference type="NCBIfam" id="TIGR00229">
    <property type="entry name" value="sensory_box"/>
    <property type="match status" value="2"/>
</dbReference>
<dbReference type="CDD" id="cd01948">
    <property type="entry name" value="EAL"/>
    <property type="match status" value="1"/>
</dbReference>
<dbReference type="AlphaFoldDB" id="A0A1V3A1F1"/>